<proteinExistence type="inferred from homology"/>
<dbReference type="PROSITE" id="PS51163">
    <property type="entry name" value="YRDC"/>
    <property type="match status" value="1"/>
</dbReference>
<evidence type="ECO:0000256" key="3">
    <source>
        <dbReference type="ARBA" id="ARBA00012584"/>
    </source>
</evidence>
<feature type="binding site" evidence="14">
    <location>
        <position position="141"/>
    </location>
    <ligand>
        <name>ATP</name>
        <dbReference type="ChEBI" id="CHEBI:30616"/>
    </ligand>
</feature>
<keyword evidence="7 13" id="KW-0819">tRNA processing</keyword>
<dbReference type="InterPro" id="IPR017945">
    <property type="entry name" value="DHBP_synth_RibB-like_a/b_dom"/>
</dbReference>
<evidence type="ECO:0000256" key="7">
    <source>
        <dbReference type="ARBA" id="ARBA00022694"/>
    </source>
</evidence>
<dbReference type="Pfam" id="PF01300">
    <property type="entry name" value="Sua5_yciO_yrdC"/>
    <property type="match status" value="1"/>
</dbReference>
<dbReference type="GO" id="GO:0005524">
    <property type="term" value="F:ATP binding"/>
    <property type="evidence" value="ECO:0007669"/>
    <property type="project" value="UniProtKB-UniRule"/>
</dbReference>
<sequence length="328" mass="34384">MATRIRTASDEAIREAAALLQQGELVAFPTETVYGLGADATRDSAAARIFEAKQRPSFNPLIAHFVSLEDARTQVEFDSRAEAVANAFWPGPLTLVLPRLANCSISRLCSAGLETQAVRMPAHNIARDLLTACGLPLAAPSANLSGRVSPTTAAHVAAQIGETLTMILDGGPCGVGLESTVLDLSNPLARLLRPGAITQEMLMEVVGPLEVVSSDHVPSEGAALTSPGQMISHYAPTLPVRLNAGDVDQDEALLAFGPDVPIGAAQTVNLSPTGDLVEAAARLFDALHCLDQKPLRAIAVMPIPEEGLGRAINDRLRRAAAPRPPVQG</sequence>
<dbReference type="Gene3D" id="3.90.870.10">
    <property type="entry name" value="DHBP synthase"/>
    <property type="match status" value="1"/>
</dbReference>
<dbReference type="PIRSF" id="PIRSF004930">
    <property type="entry name" value="Tln_factor_SUA5"/>
    <property type="match status" value="1"/>
</dbReference>
<dbReference type="GO" id="GO:0005737">
    <property type="term" value="C:cytoplasm"/>
    <property type="evidence" value="ECO:0007669"/>
    <property type="project" value="UniProtKB-SubCell"/>
</dbReference>
<feature type="binding site" evidence="14">
    <location>
        <position position="193"/>
    </location>
    <ligand>
        <name>ATP</name>
        <dbReference type="ChEBI" id="CHEBI:30616"/>
    </ligand>
</feature>
<dbReference type="Proteomes" id="UP000581135">
    <property type="component" value="Unassembled WGS sequence"/>
</dbReference>
<evidence type="ECO:0000256" key="14">
    <source>
        <dbReference type="PIRSR" id="PIRSR004930-1"/>
    </source>
</evidence>
<dbReference type="InterPro" id="IPR005145">
    <property type="entry name" value="Sua5_C"/>
</dbReference>
<comment type="function">
    <text evidence="13">Required for the formation of a threonylcarbamoyl group on adenosine at position 37 (t(6)A37) in tRNAs that read codons beginning with adenine.</text>
</comment>
<evidence type="ECO:0000256" key="5">
    <source>
        <dbReference type="ARBA" id="ARBA00022490"/>
    </source>
</evidence>
<dbReference type="GO" id="GO:0061710">
    <property type="term" value="F:L-threonylcarbamoyladenylate synthase"/>
    <property type="evidence" value="ECO:0007669"/>
    <property type="project" value="UniProtKB-EC"/>
</dbReference>
<dbReference type="RefSeq" id="WP_183416762.1">
    <property type="nucleotide sequence ID" value="NZ_JACHXA010000006.1"/>
</dbReference>
<feature type="binding site" evidence="14">
    <location>
        <position position="149"/>
    </location>
    <ligand>
        <name>ATP</name>
        <dbReference type="ChEBI" id="CHEBI:30616"/>
    </ligand>
</feature>
<dbReference type="GO" id="GO:0000049">
    <property type="term" value="F:tRNA binding"/>
    <property type="evidence" value="ECO:0007669"/>
    <property type="project" value="TreeGrafter"/>
</dbReference>
<accession>A0A839STW5</accession>
<feature type="binding site" evidence="14">
    <location>
        <position position="179"/>
    </location>
    <ligand>
        <name>L-threonine</name>
        <dbReference type="ChEBI" id="CHEBI:57926"/>
    </ligand>
</feature>
<feature type="binding site" evidence="14">
    <location>
        <position position="59"/>
    </location>
    <ligand>
        <name>ATP</name>
        <dbReference type="ChEBI" id="CHEBI:30616"/>
    </ligand>
</feature>
<dbReference type="InterPro" id="IPR038385">
    <property type="entry name" value="Sua5/YwlC_C"/>
</dbReference>
<evidence type="ECO:0000256" key="1">
    <source>
        <dbReference type="ARBA" id="ARBA00004496"/>
    </source>
</evidence>
<dbReference type="SUPFAM" id="SSF55821">
    <property type="entry name" value="YrdC/RibB"/>
    <property type="match status" value="1"/>
</dbReference>
<keyword evidence="8 13" id="KW-0548">Nucleotidyltransferase</keyword>
<dbReference type="PANTHER" id="PTHR17490">
    <property type="entry name" value="SUA5"/>
    <property type="match status" value="1"/>
</dbReference>
<dbReference type="GO" id="GO:0008033">
    <property type="term" value="P:tRNA processing"/>
    <property type="evidence" value="ECO:0007669"/>
    <property type="project" value="UniProtKB-KW"/>
</dbReference>
<dbReference type="InterPro" id="IPR050156">
    <property type="entry name" value="TC-AMP_synthase_SUA5"/>
</dbReference>
<feature type="binding site" evidence="14">
    <location>
        <position position="55"/>
    </location>
    <ligand>
        <name>ATP</name>
        <dbReference type="ChEBI" id="CHEBI:30616"/>
    </ligand>
</feature>
<reference evidence="16 17" key="1">
    <citation type="submission" date="2020-08" db="EMBL/GenBank/DDBJ databases">
        <title>Genomic Encyclopedia of Type Strains, Phase III (KMG-III): the genomes of soil and plant-associated and newly described type strains.</title>
        <authorList>
            <person name="Whitman W."/>
        </authorList>
    </citation>
    <scope>NUCLEOTIDE SEQUENCE [LARGE SCALE GENOMIC DNA]</scope>
    <source>
        <strain evidence="16 17">CECT 8803</strain>
    </source>
</reference>
<comment type="catalytic activity">
    <reaction evidence="12 13">
        <text>L-threonine + hydrogencarbonate + ATP = L-threonylcarbamoyladenylate + diphosphate + H2O</text>
        <dbReference type="Rhea" id="RHEA:36407"/>
        <dbReference type="ChEBI" id="CHEBI:15377"/>
        <dbReference type="ChEBI" id="CHEBI:17544"/>
        <dbReference type="ChEBI" id="CHEBI:30616"/>
        <dbReference type="ChEBI" id="CHEBI:33019"/>
        <dbReference type="ChEBI" id="CHEBI:57926"/>
        <dbReference type="ChEBI" id="CHEBI:73682"/>
        <dbReference type="EC" id="2.7.7.87"/>
    </reaction>
</comment>
<feature type="binding site" evidence="14">
    <location>
        <position position="119"/>
    </location>
    <ligand>
        <name>L-threonine</name>
        <dbReference type="ChEBI" id="CHEBI:57926"/>
    </ligand>
</feature>
<keyword evidence="17" id="KW-1185">Reference proteome</keyword>
<dbReference type="EC" id="2.7.7.87" evidence="3 13"/>
<keyword evidence="6 13" id="KW-0808">Transferase</keyword>
<comment type="subcellular location">
    <subcellularLocation>
        <location evidence="1 13">Cytoplasm</location>
    </subcellularLocation>
</comment>
<keyword evidence="10 13" id="KW-0067">ATP-binding</keyword>
<feature type="binding site" evidence="14">
    <location>
        <position position="115"/>
    </location>
    <ligand>
        <name>ATP</name>
        <dbReference type="ChEBI" id="CHEBI:30616"/>
    </ligand>
</feature>
<dbReference type="PANTHER" id="PTHR17490:SF16">
    <property type="entry name" value="THREONYLCARBAMOYL-AMP SYNTHASE"/>
    <property type="match status" value="1"/>
</dbReference>
<evidence type="ECO:0000256" key="4">
    <source>
        <dbReference type="ARBA" id="ARBA00015492"/>
    </source>
</evidence>
<evidence type="ECO:0000256" key="11">
    <source>
        <dbReference type="ARBA" id="ARBA00029774"/>
    </source>
</evidence>
<evidence type="ECO:0000313" key="17">
    <source>
        <dbReference type="Proteomes" id="UP000581135"/>
    </source>
</evidence>
<dbReference type="FunFam" id="3.90.870.10:FF:000009">
    <property type="entry name" value="Threonylcarbamoyl-AMP synthase, putative"/>
    <property type="match status" value="1"/>
</dbReference>
<keyword evidence="9 13" id="KW-0547">Nucleotide-binding</keyword>
<evidence type="ECO:0000256" key="6">
    <source>
        <dbReference type="ARBA" id="ARBA00022679"/>
    </source>
</evidence>
<feature type="domain" description="YrdC-like" evidence="15">
    <location>
        <begin position="10"/>
        <end position="197"/>
    </location>
</feature>
<dbReference type="GO" id="GO:0003725">
    <property type="term" value="F:double-stranded RNA binding"/>
    <property type="evidence" value="ECO:0007669"/>
    <property type="project" value="UniProtKB-UniRule"/>
</dbReference>
<comment type="caution">
    <text evidence="16">The sequence shown here is derived from an EMBL/GenBank/DDBJ whole genome shotgun (WGS) entry which is preliminary data.</text>
</comment>
<dbReference type="Gene3D" id="3.40.50.11030">
    <property type="entry name" value="Threonylcarbamoyl-AMP synthase, C-terminal domain"/>
    <property type="match status" value="1"/>
</dbReference>
<evidence type="ECO:0000256" key="2">
    <source>
        <dbReference type="ARBA" id="ARBA00007663"/>
    </source>
</evidence>
<dbReference type="InterPro" id="IPR010923">
    <property type="entry name" value="T(6)A37_SUA5"/>
</dbReference>
<name>A0A839STW5_9PROT</name>
<feature type="binding site" evidence="14">
    <location>
        <position position="64"/>
    </location>
    <ligand>
        <name>L-threonine</name>
        <dbReference type="ChEBI" id="CHEBI:57926"/>
    </ligand>
</feature>
<protein>
    <recommendedName>
        <fullName evidence="4 13">Threonylcarbamoyl-AMP synthase</fullName>
        <shortName evidence="13">TC-AMP synthase</shortName>
        <ecNumber evidence="3 13">2.7.7.87</ecNumber>
    </recommendedName>
    <alternativeName>
        <fullName evidence="11 13">L-threonylcarbamoyladenylate synthase</fullName>
    </alternativeName>
</protein>
<dbReference type="InterPro" id="IPR006070">
    <property type="entry name" value="Sua5-like_dom"/>
</dbReference>
<keyword evidence="5 13" id="KW-0963">Cytoplasm</keyword>
<evidence type="ECO:0000259" key="15">
    <source>
        <dbReference type="PROSITE" id="PS51163"/>
    </source>
</evidence>
<feature type="binding site" evidence="14">
    <location>
        <position position="234"/>
    </location>
    <ligand>
        <name>ATP</name>
        <dbReference type="ChEBI" id="CHEBI:30616"/>
    </ligand>
</feature>
<dbReference type="NCBIfam" id="TIGR00057">
    <property type="entry name" value="L-threonylcarbamoyladenylate synthase"/>
    <property type="match status" value="1"/>
</dbReference>
<feature type="binding site" evidence="14">
    <location>
        <position position="32"/>
    </location>
    <ligand>
        <name>L-threonine</name>
        <dbReference type="ChEBI" id="CHEBI:57926"/>
    </ligand>
</feature>
<dbReference type="AlphaFoldDB" id="A0A839STW5"/>
<evidence type="ECO:0000256" key="9">
    <source>
        <dbReference type="ARBA" id="ARBA00022741"/>
    </source>
</evidence>
<organism evidence="16 17">
    <name type="scientific">Limibacillus halophilus</name>
    <dbReference type="NCBI Taxonomy" id="1579333"/>
    <lineage>
        <taxon>Bacteria</taxon>
        <taxon>Pseudomonadati</taxon>
        <taxon>Pseudomonadota</taxon>
        <taxon>Alphaproteobacteria</taxon>
        <taxon>Rhodospirillales</taxon>
        <taxon>Rhodovibrionaceae</taxon>
        <taxon>Limibacillus</taxon>
    </lineage>
</organism>
<dbReference type="EMBL" id="JACHXA010000006">
    <property type="protein sequence ID" value="MBB3065932.1"/>
    <property type="molecule type" value="Genomic_DNA"/>
</dbReference>
<evidence type="ECO:0000313" key="16">
    <source>
        <dbReference type="EMBL" id="MBB3065932.1"/>
    </source>
</evidence>
<gene>
    <name evidence="16" type="ORF">FHR98_002235</name>
</gene>
<dbReference type="GO" id="GO:0006450">
    <property type="term" value="P:regulation of translational fidelity"/>
    <property type="evidence" value="ECO:0007669"/>
    <property type="project" value="TreeGrafter"/>
</dbReference>
<evidence type="ECO:0000256" key="12">
    <source>
        <dbReference type="ARBA" id="ARBA00048366"/>
    </source>
</evidence>
<evidence type="ECO:0000256" key="13">
    <source>
        <dbReference type="PIRNR" id="PIRNR004930"/>
    </source>
</evidence>
<feature type="binding site" evidence="14">
    <location>
        <position position="139"/>
    </location>
    <ligand>
        <name>L-threonine</name>
        <dbReference type="ChEBI" id="CHEBI:57926"/>
    </ligand>
</feature>
<comment type="similarity">
    <text evidence="2 13">Belongs to the SUA5 family.</text>
</comment>
<evidence type="ECO:0000256" key="8">
    <source>
        <dbReference type="ARBA" id="ARBA00022695"/>
    </source>
</evidence>
<evidence type="ECO:0000256" key="10">
    <source>
        <dbReference type="ARBA" id="ARBA00022840"/>
    </source>
</evidence>
<dbReference type="Pfam" id="PF03481">
    <property type="entry name" value="Sua5_C"/>
    <property type="match status" value="1"/>
</dbReference>